<dbReference type="EMBL" id="JADGMQ010000014">
    <property type="protein sequence ID" value="MBI1622260.1"/>
    <property type="molecule type" value="Genomic_DNA"/>
</dbReference>
<dbReference type="Pfam" id="PF03928">
    <property type="entry name" value="HbpS-like"/>
    <property type="match status" value="1"/>
</dbReference>
<sequence>MTYLTLAQANTIIEATFAKGAELGLNPLCVVVVDVGGHTVSAQRQDGSPFMRIEIARGKAFGAIGFGAGSRKLNQAALDRPHFVGAYVALTGGNAVPVPGGVLIKGQDGEIIGAVGVSGDTSDNDELVAKTGIEAAGFVGDGG</sequence>
<dbReference type="PANTHER" id="PTHR34309">
    <property type="entry name" value="SLR1406 PROTEIN"/>
    <property type="match status" value="1"/>
</dbReference>
<gene>
    <name evidence="1" type="ORF">IOD40_16485</name>
</gene>
<dbReference type="Gene3D" id="3.30.450.150">
    <property type="entry name" value="Haem-degrading domain"/>
    <property type="match status" value="1"/>
</dbReference>
<keyword evidence="2" id="KW-1185">Reference proteome</keyword>
<name>A0ABS0SG26_9HYPH</name>
<comment type="caution">
    <text evidence="1">The sequence shown here is derived from an EMBL/GenBank/DDBJ whole genome shotgun (WGS) entry which is preliminary data.</text>
</comment>
<evidence type="ECO:0000313" key="2">
    <source>
        <dbReference type="Proteomes" id="UP000601789"/>
    </source>
</evidence>
<dbReference type="InterPro" id="IPR052517">
    <property type="entry name" value="GlcG_carb_metab_protein"/>
</dbReference>
<dbReference type="InterPro" id="IPR038084">
    <property type="entry name" value="PduO/GlcC-like_sf"/>
</dbReference>
<evidence type="ECO:0000313" key="1">
    <source>
        <dbReference type="EMBL" id="MBI1622260.1"/>
    </source>
</evidence>
<accession>A0ABS0SG26</accession>
<proteinExistence type="predicted"/>
<dbReference type="SUPFAM" id="SSF143744">
    <property type="entry name" value="GlcG-like"/>
    <property type="match status" value="1"/>
</dbReference>
<organism evidence="1 2">
    <name type="scientific">Aquamicrobium zhengzhouense</name>
    <dbReference type="NCBI Taxonomy" id="2781738"/>
    <lineage>
        <taxon>Bacteria</taxon>
        <taxon>Pseudomonadati</taxon>
        <taxon>Pseudomonadota</taxon>
        <taxon>Alphaproteobacteria</taxon>
        <taxon>Hyphomicrobiales</taxon>
        <taxon>Phyllobacteriaceae</taxon>
        <taxon>Aquamicrobium</taxon>
    </lineage>
</organism>
<dbReference type="PANTHER" id="PTHR34309:SF10">
    <property type="entry name" value="SLR1406 PROTEIN"/>
    <property type="match status" value="1"/>
</dbReference>
<dbReference type="InterPro" id="IPR005624">
    <property type="entry name" value="PduO/GlcC-like"/>
</dbReference>
<reference evidence="1 2" key="1">
    <citation type="submission" date="2020-10" db="EMBL/GenBank/DDBJ databases">
        <title>Aquamicrobium zhengzhouensis sp. nov., a exopolysaccharide producing bacterium isolated from farmland soil.</title>
        <authorList>
            <person name="Wang X."/>
        </authorList>
    </citation>
    <scope>NUCLEOTIDE SEQUENCE [LARGE SCALE GENOMIC DNA]</scope>
    <source>
        <strain evidence="2">cd-1</strain>
    </source>
</reference>
<protein>
    <submittedName>
        <fullName evidence="1">Heme-binding protein</fullName>
    </submittedName>
</protein>
<dbReference type="Proteomes" id="UP000601789">
    <property type="component" value="Unassembled WGS sequence"/>
</dbReference>
<dbReference type="RefSeq" id="WP_198477795.1">
    <property type="nucleotide sequence ID" value="NZ_JADGMQ010000014.1"/>
</dbReference>